<dbReference type="Gene3D" id="1.10.1470.10">
    <property type="entry name" value="YjbJ"/>
    <property type="match status" value="1"/>
</dbReference>
<dbReference type="InterPro" id="IPR008462">
    <property type="entry name" value="CsbD"/>
</dbReference>
<sequence>MNWTQVEGKWNELVGKARTKWGKLTDSDLEQAKGRREQLVAKLQQRYGKTKEWAEEQADEFIAKL</sequence>
<dbReference type="InterPro" id="IPR036629">
    <property type="entry name" value="YjbJ_sf"/>
</dbReference>
<reference evidence="3 4" key="1">
    <citation type="submission" date="2014-12" db="EMBL/GenBank/DDBJ databases">
        <title>Genome assembly of Enhygromyxa salina DSM 15201.</title>
        <authorList>
            <person name="Sharma G."/>
            <person name="Subramanian S."/>
        </authorList>
    </citation>
    <scope>NUCLEOTIDE SEQUENCE [LARGE SCALE GENOMIC DNA]</scope>
    <source>
        <strain evidence="3 4">DSM 15201</strain>
    </source>
</reference>
<evidence type="ECO:0000256" key="1">
    <source>
        <dbReference type="ARBA" id="ARBA00009129"/>
    </source>
</evidence>
<dbReference type="EMBL" id="JMCC02000004">
    <property type="protein sequence ID" value="KIG19198.1"/>
    <property type="molecule type" value="Genomic_DNA"/>
</dbReference>
<dbReference type="AlphaFoldDB" id="A0A0C2A736"/>
<dbReference type="PANTHER" id="PTHR34977:SF1">
    <property type="entry name" value="UPF0337 PROTEIN YJBJ"/>
    <property type="match status" value="1"/>
</dbReference>
<dbReference type="Pfam" id="PF05532">
    <property type="entry name" value="CsbD"/>
    <property type="match status" value="1"/>
</dbReference>
<gene>
    <name evidence="3" type="ORF">DB30_04663</name>
</gene>
<name>A0A0C2A736_9BACT</name>
<accession>A0A0C2A736</accession>
<dbReference type="PANTHER" id="PTHR34977">
    <property type="entry name" value="UPF0337 PROTEIN YJBJ"/>
    <property type="match status" value="1"/>
</dbReference>
<evidence type="ECO:0000259" key="2">
    <source>
        <dbReference type="Pfam" id="PF05532"/>
    </source>
</evidence>
<dbReference type="Proteomes" id="UP000031599">
    <property type="component" value="Unassembled WGS sequence"/>
</dbReference>
<organism evidence="3 4">
    <name type="scientific">Enhygromyxa salina</name>
    <dbReference type="NCBI Taxonomy" id="215803"/>
    <lineage>
        <taxon>Bacteria</taxon>
        <taxon>Pseudomonadati</taxon>
        <taxon>Myxococcota</taxon>
        <taxon>Polyangia</taxon>
        <taxon>Nannocystales</taxon>
        <taxon>Nannocystaceae</taxon>
        <taxon>Enhygromyxa</taxon>
    </lineage>
</organism>
<proteinExistence type="inferred from homology"/>
<dbReference type="RefSeq" id="WP_052546359.1">
    <property type="nucleotide sequence ID" value="NZ_JMCC02000004.1"/>
</dbReference>
<evidence type="ECO:0000313" key="3">
    <source>
        <dbReference type="EMBL" id="KIG19198.1"/>
    </source>
</evidence>
<evidence type="ECO:0000313" key="4">
    <source>
        <dbReference type="Proteomes" id="UP000031599"/>
    </source>
</evidence>
<feature type="domain" description="CsbD-like" evidence="2">
    <location>
        <begin position="5"/>
        <end position="55"/>
    </location>
</feature>
<dbReference type="InterPro" id="IPR050423">
    <property type="entry name" value="UPF0337_stress_rsp"/>
</dbReference>
<comment type="similarity">
    <text evidence="1">Belongs to the UPF0337 (CsbD) family.</text>
</comment>
<protein>
    <recommendedName>
        <fullName evidence="2">CsbD-like domain-containing protein</fullName>
    </recommendedName>
</protein>
<comment type="caution">
    <text evidence="3">The sequence shown here is derived from an EMBL/GenBank/DDBJ whole genome shotgun (WGS) entry which is preliminary data.</text>
</comment>
<dbReference type="PIRSF" id="PIRSF039008">
    <property type="entry name" value="YjbJ"/>
    <property type="match status" value="1"/>
</dbReference>
<dbReference type="InterPro" id="IPR026042">
    <property type="entry name" value="YjbJ"/>
</dbReference>
<dbReference type="SUPFAM" id="SSF69047">
    <property type="entry name" value="Hypothetical protein YjbJ"/>
    <property type="match status" value="1"/>
</dbReference>